<dbReference type="InterPro" id="IPR002156">
    <property type="entry name" value="RNaseH_domain"/>
</dbReference>
<sequence length="163" mass="19029">MRLLGKKDFEDFITTLRNIWNDRNNATFGGNEEDARVIWERACHLNDDFWIHNFSLQPILPRVPRDFNGKNLLRVLPKAIFIDKVVNPEWAILDALYVGIRLAQSLNLNKVIFEMDCACIVNHLCKHKDDITIFGYRIKDVCEKLNSVSKAKVRWVNQMVISD</sequence>
<dbReference type="GO" id="GO:0004523">
    <property type="term" value="F:RNA-DNA hybrid ribonuclease activity"/>
    <property type="evidence" value="ECO:0007669"/>
    <property type="project" value="InterPro"/>
</dbReference>
<dbReference type="OrthoDB" id="987164at2759"/>
<gene>
    <name evidence="2" type="ORF">CXB51_028755</name>
</gene>
<evidence type="ECO:0000313" key="3">
    <source>
        <dbReference type="Proteomes" id="UP000701853"/>
    </source>
</evidence>
<dbReference type="AlphaFoldDB" id="A0A8J6CQL6"/>
<dbReference type="GO" id="GO:0003676">
    <property type="term" value="F:nucleic acid binding"/>
    <property type="evidence" value="ECO:0007669"/>
    <property type="project" value="InterPro"/>
</dbReference>
<dbReference type="EMBL" id="JAHUZN010000011">
    <property type="protein sequence ID" value="KAG8478910.1"/>
    <property type="molecule type" value="Genomic_DNA"/>
</dbReference>
<comment type="caution">
    <text evidence="2">The sequence shown here is derived from an EMBL/GenBank/DDBJ whole genome shotgun (WGS) entry which is preliminary data.</text>
</comment>
<name>A0A8J6CQL6_9ROSI</name>
<organism evidence="2 3">
    <name type="scientific">Gossypium anomalum</name>
    <dbReference type="NCBI Taxonomy" id="47600"/>
    <lineage>
        <taxon>Eukaryota</taxon>
        <taxon>Viridiplantae</taxon>
        <taxon>Streptophyta</taxon>
        <taxon>Embryophyta</taxon>
        <taxon>Tracheophyta</taxon>
        <taxon>Spermatophyta</taxon>
        <taxon>Magnoliopsida</taxon>
        <taxon>eudicotyledons</taxon>
        <taxon>Gunneridae</taxon>
        <taxon>Pentapetalae</taxon>
        <taxon>rosids</taxon>
        <taxon>malvids</taxon>
        <taxon>Malvales</taxon>
        <taxon>Malvaceae</taxon>
        <taxon>Malvoideae</taxon>
        <taxon>Gossypium</taxon>
    </lineage>
</organism>
<reference evidence="2 3" key="1">
    <citation type="journal article" date="2021" name="bioRxiv">
        <title>The Gossypium anomalum genome as a resource for cotton improvement and evolutionary analysis of hybrid incompatibility.</title>
        <authorList>
            <person name="Grover C.E."/>
            <person name="Yuan D."/>
            <person name="Arick M.A."/>
            <person name="Miller E.R."/>
            <person name="Hu G."/>
            <person name="Peterson D.G."/>
            <person name="Wendel J.F."/>
            <person name="Udall J.A."/>
        </authorList>
    </citation>
    <scope>NUCLEOTIDE SEQUENCE [LARGE SCALE GENOMIC DNA]</scope>
    <source>
        <strain evidence="2">JFW-Udall</strain>
        <tissue evidence="2">Leaf</tissue>
    </source>
</reference>
<dbReference type="Pfam" id="PF13456">
    <property type="entry name" value="RVT_3"/>
    <property type="match status" value="1"/>
</dbReference>
<accession>A0A8J6CQL6</accession>
<feature type="domain" description="RNase H type-1" evidence="1">
    <location>
        <begin position="83"/>
        <end position="157"/>
    </location>
</feature>
<protein>
    <recommendedName>
        <fullName evidence="1">RNase H type-1 domain-containing protein</fullName>
    </recommendedName>
</protein>
<keyword evidence="3" id="KW-1185">Reference proteome</keyword>
<evidence type="ECO:0000259" key="1">
    <source>
        <dbReference type="Pfam" id="PF13456"/>
    </source>
</evidence>
<evidence type="ECO:0000313" key="2">
    <source>
        <dbReference type="EMBL" id="KAG8478910.1"/>
    </source>
</evidence>
<proteinExistence type="predicted"/>
<dbReference type="Proteomes" id="UP000701853">
    <property type="component" value="Chromosome 11"/>
</dbReference>